<dbReference type="AlphaFoldDB" id="A0AAD8ZRP4"/>
<dbReference type="InterPro" id="IPR001849">
    <property type="entry name" value="PH_domain"/>
</dbReference>
<dbReference type="InterPro" id="IPR000219">
    <property type="entry name" value="DH_dom"/>
</dbReference>
<dbReference type="SUPFAM" id="SSF50729">
    <property type="entry name" value="PH domain-like"/>
    <property type="match status" value="1"/>
</dbReference>
<dbReference type="InterPro" id="IPR032409">
    <property type="entry name" value="GEF6/7_CC"/>
</dbReference>
<dbReference type="SMART" id="SM00233">
    <property type="entry name" value="PH"/>
    <property type="match status" value="1"/>
</dbReference>
<dbReference type="GO" id="GO:0005085">
    <property type="term" value="F:guanyl-nucleotide exchange factor activity"/>
    <property type="evidence" value="ECO:0007669"/>
    <property type="project" value="UniProtKB-KW"/>
</dbReference>
<dbReference type="Gene3D" id="2.30.29.30">
    <property type="entry name" value="Pleckstrin-homology domain (PH domain)/Phosphotyrosine-binding domain (PTB)"/>
    <property type="match status" value="1"/>
</dbReference>
<evidence type="ECO:0000256" key="3">
    <source>
        <dbReference type="ARBA" id="ARBA00022658"/>
    </source>
</evidence>
<evidence type="ECO:0000256" key="6">
    <source>
        <dbReference type="PROSITE-ProRule" id="PRU00176"/>
    </source>
</evidence>
<evidence type="ECO:0000313" key="15">
    <source>
        <dbReference type="Proteomes" id="UP001239994"/>
    </source>
</evidence>
<dbReference type="PANTHER" id="PTHR46026">
    <property type="entry name" value="RHO-TYPE GUANINE NUCLEOTIDE EXCHANGE FACTOR, ISOFORM F"/>
    <property type="match status" value="1"/>
</dbReference>
<dbReference type="InterPro" id="IPR012604">
    <property type="entry name" value="RBM1CTR"/>
</dbReference>
<evidence type="ECO:0000259" key="10">
    <source>
        <dbReference type="PROSITE" id="PS50003"/>
    </source>
</evidence>
<evidence type="ECO:0000259" key="11">
    <source>
        <dbReference type="PROSITE" id="PS50010"/>
    </source>
</evidence>
<dbReference type="Proteomes" id="UP001239994">
    <property type="component" value="Unassembled WGS sequence"/>
</dbReference>
<dbReference type="GO" id="GO:0043226">
    <property type="term" value="C:organelle"/>
    <property type="evidence" value="ECO:0007669"/>
    <property type="project" value="UniProtKB-ARBA"/>
</dbReference>
<accession>A0AAD8ZRP4</accession>
<dbReference type="PROSITE" id="PS50002">
    <property type="entry name" value="SH3"/>
    <property type="match status" value="1"/>
</dbReference>
<feature type="domain" description="DH" evidence="11">
    <location>
        <begin position="588"/>
        <end position="811"/>
    </location>
</feature>
<dbReference type="Pfam" id="PF00307">
    <property type="entry name" value="CH"/>
    <property type="match status" value="1"/>
</dbReference>
<keyword evidence="15" id="KW-1185">Reference proteome</keyword>
<dbReference type="Pfam" id="PF08081">
    <property type="entry name" value="RBM1CTR"/>
    <property type="match status" value="1"/>
</dbReference>
<dbReference type="InterPro" id="IPR046376">
    <property type="entry name" value="PH_Cool_Pix"/>
</dbReference>
<dbReference type="PROSITE" id="PS50102">
    <property type="entry name" value="RRM"/>
    <property type="match status" value="1"/>
</dbReference>
<dbReference type="InterPro" id="IPR000504">
    <property type="entry name" value="RRM_dom"/>
</dbReference>
<proteinExistence type="predicted"/>
<dbReference type="GO" id="GO:0030032">
    <property type="term" value="P:lamellipodium assembly"/>
    <property type="evidence" value="ECO:0007669"/>
    <property type="project" value="TreeGrafter"/>
</dbReference>
<dbReference type="GO" id="GO:0030027">
    <property type="term" value="C:lamellipodium"/>
    <property type="evidence" value="ECO:0007669"/>
    <property type="project" value="UniProtKB-SubCell"/>
</dbReference>
<dbReference type="InterPro" id="IPR036028">
    <property type="entry name" value="SH3-like_dom_sf"/>
</dbReference>
<feature type="compositionally biased region" description="Basic and acidic residues" evidence="8">
    <location>
        <begin position="60"/>
        <end position="80"/>
    </location>
</feature>
<evidence type="ECO:0000256" key="7">
    <source>
        <dbReference type="PROSITE-ProRule" id="PRU00192"/>
    </source>
</evidence>
<organism evidence="14 15">
    <name type="scientific">Electrophorus voltai</name>
    <dbReference type="NCBI Taxonomy" id="2609070"/>
    <lineage>
        <taxon>Eukaryota</taxon>
        <taxon>Metazoa</taxon>
        <taxon>Chordata</taxon>
        <taxon>Craniata</taxon>
        <taxon>Vertebrata</taxon>
        <taxon>Euteleostomi</taxon>
        <taxon>Actinopterygii</taxon>
        <taxon>Neopterygii</taxon>
        <taxon>Teleostei</taxon>
        <taxon>Ostariophysi</taxon>
        <taxon>Gymnotiformes</taxon>
        <taxon>Gymnotoidei</taxon>
        <taxon>Gymnotidae</taxon>
        <taxon>Electrophorus</taxon>
    </lineage>
</organism>
<dbReference type="Pfam" id="PF00169">
    <property type="entry name" value="PH"/>
    <property type="match status" value="1"/>
</dbReference>
<dbReference type="SUPFAM" id="SSF54928">
    <property type="entry name" value="RNA-binding domain, RBD"/>
    <property type="match status" value="1"/>
</dbReference>
<dbReference type="FunFam" id="3.30.70.330:FF:000119">
    <property type="entry name" value="RNA-binding motif protein, X chromosome"/>
    <property type="match status" value="1"/>
</dbReference>
<dbReference type="SUPFAM" id="SSF50044">
    <property type="entry name" value="SH3-domain"/>
    <property type="match status" value="1"/>
</dbReference>
<dbReference type="Gene3D" id="2.30.30.40">
    <property type="entry name" value="SH3 Domains"/>
    <property type="match status" value="1"/>
</dbReference>
<feature type="compositionally biased region" description="Basic and acidic residues" evidence="8">
    <location>
        <begin position="250"/>
        <end position="266"/>
    </location>
</feature>
<evidence type="ECO:0000256" key="4">
    <source>
        <dbReference type="ARBA" id="ARBA00022884"/>
    </source>
</evidence>
<dbReference type="PANTHER" id="PTHR46026:SF2">
    <property type="entry name" value="RHO GUANINE NUCLEOTIDE EXCHANGE FACTOR 6"/>
    <property type="match status" value="1"/>
</dbReference>
<reference evidence="14" key="1">
    <citation type="submission" date="2023-03" db="EMBL/GenBank/DDBJ databases">
        <title>Electrophorus voltai genome.</title>
        <authorList>
            <person name="Bian C."/>
        </authorList>
    </citation>
    <scope>NUCLEOTIDE SEQUENCE</scope>
    <source>
        <strain evidence="14">CB-2022</strain>
        <tissue evidence="14">Muscle</tissue>
    </source>
</reference>
<dbReference type="CDD" id="cd21265">
    <property type="entry name" value="CH_alphaPIX"/>
    <property type="match status" value="1"/>
</dbReference>
<dbReference type="InterPro" id="IPR012677">
    <property type="entry name" value="Nucleotide-bd_a/b_plait_sf"/>
</dbReference>
<protein>
    <recommendedName>
        <fullName evidence="16">Rho guanine nucleotide exchange factor 6</fullName>
    </recommendedName>
</protein>
<dbReference type="GO" id="GO:0005737">
    <property type="term" value="C:cytoplasm"/>
    <property type="evidence" value="ECO:0007669"/>
    <property type="project" value="TreeGrafter"/>
</dbReference>
<dbReference type="GO" id="GO:0003723">
    <property type="term" value="F:RNA binding"/>
    <property type="evidence" value="ECO:0007669"/>
    <property type="project" value="UniProtKB-UniRule"/>
</dbReference>
<dbReference type="InterPro" id="IPR003954">
    <property type="entry name" value="RRM_euk-type"/>
</dbReference>
<dbReference type="Pfam" id="PF00076">
    <property type="entry name" value="RRM_1"/>
    <property type="match status" value="1"/>
</dbReference>
<feature type="compositionally biased region" description="Basic residues" evidence="8">
    <location>
        <begin position="1042"/>
        <end position="1054"/>
    </location>
</feature>
<dbReference type="CDD" id="cd01225">
    <property type="entry name" value="PH_Cool_Pix"/>
    <property type="match status" value="1"/>
</dbReference>
<dbReference type="SUPFAM" id="SSF47576">
    <property type="entry name" value="Calponin-homology domain, CH-domain"/>
    <property type="match status" value="1"/>
</dbReference>
<dbReference type="InterPro" id="IPR011993">
    <property type="entry name" value="PH-like_dom_sf"/>
</dbReference>
<dbReference type="SMART" id="SM00326">
    <property type="entry name" value="SH3"/>
    <property type="match status" value="1"/>
</dbReference>
<dbReference type="Gene3D" id="3.30.70.330">
    <property type="match status" value="1"/>
</dbReference>
<dbReference type="InterPro" id="IPR036872">
    <property type="entry name" value="CH_dom_sf"/>
</dbReference>
<comment type="caution">
    <text evidence="14">The sequence shown here is derived from an EMBL/GenBank/DDBJ whole genome shotgun (WGS) entry which is preliminary data.</text>
</comment>
<dbReference type="SMART" id="SM00033">
    <property type="entry name" value="CH"/>
    <property type="match status" value="1"/>
</dbReference>
<gene>
    <name evidence="14" type="ORF">P4O66_020096</name>
</gene>
<dbReference type="CDD" id="cd12382">
    <property type="entry name" value="RRM_RBMX_like"/>
    <property type="match status" value="1"/>
</dbReference>
<evidence type="ECO:0000256" key="8">
    <source>
        <dbReference type="SAM" id="MobiDB-lite"/>
    </source>
</evidence>
<dbReference type="Pfam" id="PF16615">
    <property type="entry name" value="RhoGEF67_u1"/>
    <property type="match status" value="1"/>
</dbReference>
<dbReference type="Pfam" id="PF16614">
    <property type="entry name" value="RhoGEF67_u2"/>
    <property type="match status" value="1"/>
</dbReference>
<feature type="domain" description="RRM" evidence="13">
    <location>
        <begin position="8"/>
        <end position="86"/>
    </location>
</feature>
<feature type="compositionally biased region" description="Low complexity" evidence="8">
    <location>
        <begin position="309"/>
        <end position="323"/>
    </location>
</feature>
<evidence type="ECO:0000256" key="2">
    <source>
        <dbReference type="ARBA" id="ARBA00022443"/>
    </source>
</evidence>
<feature type="domain" description="Calponin-homology (CH)" evidence="12">
    <location>
        <begin position="359"/>
        <end position="468"/>
    </location>
</feature>
<dbReference type="SUPFAM" id="SSF48065">
    <property type="entry name" value="DBL homology domain (DH-domain)"/>
    <property type="match status" value="1"/>
</dbReference>
<dbReference type="EMBL" id="JAROKS010000004">
    <property type="protein sequence ID" value="KAK1804051.1"/>
    <property type="molecule type" value="Genomic_DNA"/>
</dbReference>
<name>A0AAD8ZRP4_9TELE</name>
<keyword evidence="3" id="KW-0344">Guanine-nucleotide releasing factor</keyword>
<dbReference type="Gene3D" id="1.20.900.10">
    <property type="entry name" value="Dbl homology (DH) domain"/>
    <property type="match status" value="1"/>
</dbReference>
<evidence type="ECO:0000256" key="5">
    <source>
        <dbReference type="ARBA" id="ARBA00023273"/>
    </source>
</evidence>
<feature type="domain" description="PH" evidence="10">
    <location>
        <begin position="879"/>
        <end position="961"/>
    </location>
</feature>
<evidence type="ECO:0000256" key="1">
    <source>
        <dbReference type="ARBA" id="ARBA00004510"/>
    </source>
</evidence>
<evidence type="ECO:0000313" key="14">
    <source>
        <dbReference type="EMBL" id="KAK1804051.1"/>
    </source>
</evidence>
<dbReference type="CDD" id="cd12060">
    <property type="entry name" value="SH3_alphaPIX"/>
    <property type="match status" value="1"/>
</dbReference>
<dbReference type="InterPro" id="IPR001452">
    <property type="entry name" value="SH3_domain"/>
</dbReference>
<dbReference type="PROSITE" id="PS50003">
    <property type="entry name" value="PH_DOMAIN"/>
    <property type="match status" value="1"/>
</dbReference>
<dbReference type="PROSITE" id="PS50010">
    <property type="entry name" value="DH_2"/>
    <property type="match status" value="1"/>
</dbReference>
<dbReference type="PROSITE" id="PS50021">
    <property type="entry name" value="CH"/>
    <property type="match status" value="1"/>
</dbReference>
<keyword evidence="5" id="KW-0966">Cell projection</keyword>
<evidence type="ECO:0000259" key="12">
    <source>
        <dbReference type="PROSITE" id="PS50021"/>
    </source>
</evidence>
<dbReference type="Pfam" id="PF16523">
    <property type="entry name" value="betaPIX_CC"/>
    <property type="match status" value="1"/>
</dbReference>
<feature type="region of interest" description="Disordered" evidence="8">
    <location>
        <begin position="477"/>
        <end position="505"/>
    </location>
</feature>
<comment type="subcellular location">
    <subcellularLocation>
        <location evidence="1">Cell projection</location>
        <location evidence="1">Lamellipodium</location>
    </subcellularLocation>
</comment>
<evidence type="ECO:0000259" key="9">
    <source>
        <dbReference type="PROSITE" id="PS50002"/>
    </source>
</evidence>
<dbReference type="PRINTS" id="PR00452">
    <property type="entry name" value="SH3DOMAIN"/>
</dbReference>
<dbReference type="Pfam" id="PF00621">
    <property type="entry name" value="RhoGEF"/>
    <property type="match status" value="1"/>
</dbReference>
<keyword evidence="2 7" id="KW-0728">SH3 domain</keyword>
<dbReference type="InterPro" id="IPR035788">
    <property type="entry name" value="AlphaPIX_SH3"/>
</dbReference>
<evidence type="ECO:0000259" key="13">
    <source>
        <dbReference type="PROSITE" id="PS50102"/>
    </source>
</evidence>
<dbReference type="SMART" id="SM00361">
    <property type="entry name" value="RRM_1"/>
    <property type="match status" value="1"/>
</dbReference>
<feature type="compositionally biased region" description="Basic and acidic residues" evidence="8">
    <location>
        <begin position="169"/>
        <end position="203"/>
    </location>
</feature>
<evidence type="ECO:0008006" key="16">
    <source>
        <dbReference type="Google" id="ProtNLM"/>
    </source>
</evidence>
<dbReference type="SMART" id="SM00360">
    <property type="entry name" value="RRM"/>
    <property type="match status" value="1"/>
</dbReference>
<dbReference type="Gene3D" id="1.10.418.10">
    <property type="entry name" value="Calponin-like domain"/>
    <property type="match status" value="1"/>
</dbReference>
<keyword evidence="4 6" id="KW-0694">RNA-binding</keyword>
<feature type="region of interest" description="Disordered" evidence="8">
    <location>
        <begin position="980"/>
        <end position="1062"/>
    </location>
</feature>
<sequence>MVEADRPGKLFIGGLNTETTEKALEGYFSKFGRISEVILMKDRETNKSRGFAFVTYENPSDAKDAAREMNGKALDGKPIKVEQATKPQFESLGRRGPPSMHPRSRGPPRVLRGSRGAPSGLRGPPSREPFFKGMSSRGPPPLKRGPPIRDGGPPPKRTAPSGPMGRPPMSRDRDPYGPPPPRRDSLMSRRDDYPSPRDDHYSAKDSYSSRDYMSSRDSRDYAPPPRDYTYRDYPSQSSSRDDYGSASRGYSDRDGYGGGREPRGYIERPSAGSYRDPYDGYGNSRSAPPSRGPPPSYSGSGGSSRYDDYGSSSRDGYGSRESYPSSRSDPYSASRGMPSHMTRVQGCCEVCETCSAQIMNPEEQTVTWLISLGVLNSPKKSIADPEGFLKTSLRDGVVLCKLMERLVPGSILKCCPDPKCEADCVANIREFLKGCTSLKVEGFEPDSLYSGENFSKVLSTLTAINIATQERSCPPCSSSIPNLSTSKSQKSFRRQSKPVEMSENGGGGQLVVKARFNFKQNNEDELSFSKGELIHVTRQEEGGWWEGTLNGKTGWFPSNYVREVKPCDKPISPKAVKGFDVPQLTKNYYNVVVQDILEHEREFVKELQNVLTCYLRPLQASDKLSNADSSCLCGNLEEIHTFQQGLCVALEECTKVPEGQQRLGGCYLNLMCQIRTLYLSYCSSHPSAVTVLTDHRSVPLRKDNRDGSWLGIGFHCFKPIKGRIRAFDRVRLLSLCFASEELDKFMESQGAGAPGILTLTTSLSKPFMRLEKYPTLMQELERHVEEAHPDYSDLLKATAAFKGLVTQCQDLRKRKNLELQILSETVRSWEGDSIKSLGQVVYMSQVHTQSGPGELCGYGDALATVKFCTLSIVVVLDKEERYFMLFPNMLIMLSASPRMSGFIYQGRLPLSGVTVTRQPEDAEMGHYAFEVTGGMLERVTVFCSSSQELQEWLEHLHPYIKGGSPAGTITKASNAEGKYTSVIGTPSHQGHAQGFGTAVGSRGPLEPPKITKPWSLSCLRPAPPLKPSAALGYKEDSSKSPKPIKKFLPKRKTERKPSDDDCSIRKSTAALEEDAQILKVIEAYCTGASLHQATAVRKEGVPQVLLPEDEKIIVEEMKSNGQTIIEEKSLVDAVYALKDEVHELKKENKWMKQCLEEEQKSRRELERVVRKLVKQKNDCAWEDGGH</sequence>
<dbReference type="InterPro" id="IPR035899">
    <property type="entry name" value="DBL_dom_sf"/>
</dbReference>
<dbReference type="SMART" id="SM00325">
    <property type="entry name" value="RhoGEF"/>
    <property type="match status" value="1"/>
</dbReference>
<dbReference type="InterPro" id="IPR035979">
    <property type="entry name" value="RBD_domain_sf"/>
</dbReference>
<dbReference type="Pfam" id="PF07653">
    <property type="entry name" value="SH3_2"/>
    <property type="match status" value="1"/>
</dbReference>
<dbReference type="Gene3D" id="1.20.5.390">
    <property type="entry name" value="L1 transposable element, trimerization domain"/>
    <property type="match status" value="1"/>
</dbReference>
<dbReference type="InterPro" id="IPR001715">
    <property type="entry name" value="CH_dom"/>
</dbReference>
<dbReference type="CDD" id="cd00160">
    <property type="entry name" value="RhoGEF"/>
    <property type="match status" value="1"/>
</dbReference>
<feature type="domain" description="SH3" evidence="9">
    <location>
        <begin position="507"/>
        <end position="566"/>
    </location>
</feature>
<feature type="region of interest" description="Disordered" evidence="8">
    <location>
        <begin position="60"/>
        <end position="339"/>
    </location>
</feature>
<dbReference type="FunFam" id="2.30.30.40:FF:000034">
    <property type="entry name" value="Rho guanine nucleotide exchange factor (GEF) 7"/>
    <property type="match status" value="1"/>
</dbReference>